<dbReference type="STRING" id="1437059.A6A05_13175"/>
<dbReference type="SUPFAM" id="SSF51197">
    <property type="entry name" value="Clavaminate synthase-like"/>
    <property type="match status" value="1"/>
</dbReference>
<evidence type="ECO:0000313" key="2">
    <source>
        <dbReference type="Proteomes" id="UP000078543"/>
    </source>
</evidence>
<dbReference type="AlphaFoldDB" id="A0A178MM82"/>
<protein>
    <recommendedName>
        <fullName evidence="3">Phytanoyl-CoA dioxygenase</fullName>
    </recommendedName>
</protein>
<dbReference type="Proteomes" id="UP000078543">
    <property type="component" value="Unassembled WGS sequence"/>
</dbReference>
<sequence>MQTEDFGKIDARTAMMFLRSMSEVGHQFINSLSDDQRRVWANVLAEAVNQQIPSDPVGQTAQDAAHQLEEDGIYNLGAGLPADQLEELREYLLECPVYNTHVYESFNAAVRRSDHVPRTIGLGAEAFRFGAYAFPTLMMAPHLLDFLLQPRILDAATAFLGAAPTLYSVNIWWSFPGQYADIKYGQHFHRDWDHGKVCTAFMYLTDVDMETGPHTYLAGSNNFRRTKEVLEGNRWHMTAERLQTNDFCGAEPDEFYLEVWKDHVRHLTGPAGSSFMTDTFGFHRGEEPVRAPRLALWARFSLFGAPPLHEKIPRSRLGDAYPTDERRRYALRGLVEPD</sequence>
<name>A0A178MM82_9PROT</name>
<keyword evidence="2" id="KW-1185">Reference proteome</keyword>
<evidence type="ECO:0008006" key="3">
    <source>
        <dbReference type="Google" id="ProtNLM"/>
    </source>
</evidence>
<dbReference type="EMBL" id="LWQU01000144">
    <property type="protein sequence ID" value="OAN49776.1"/>
    <property type="molecule type" value="Genomic_DNA"/>
</dbReference>
<organism evidence="1 2">
    <name type="scientific">Magnetospirillum moscoviense</name>
    <dbReference type="NCBI Taxonomy" id="1437059"/>
    <lineage>
        <taxon>Bacteria</taxon>
        <taxon>Pseudomonadati</taxon>
        <taxon>Pseudomonadota</taxon>
        <taxon>Alphaproteobacteria</taxon>
        <taxon>Rhodospirillales</taxon>
        <taxon>Rhodospirillaceae</taxon>
        <taxon>Magnetospirillum</taxon>
    </lineage>
</organism>
<gene>
    <name evidence="1" type="ORF">A6A05_13175</name>
</gene>
<dbReference type="RefSeq" id="WP_068501263.1">
    <property type="nucleotide sequence ID" value="NZ_LWQU01000144.1"/>
</dbReference>
<comment type="caution">
    <text evidence="1">The sequence shown here is derived from an EMBL/GenBank/DDBJ whole genome shotgun (WGS) entry which is preliminary data.</text>
</comment>
<dbReference type="OrthoDB" id="324927at2"/>
<proteinExistence type="predicted"/>
<evidence type="ECO:0000313" key="1">
    <source>
        <dbReference type="EMBL" id="OAN49776.1"/>
    </source>
</evidence>
<dbReference type="Gene3D" id="2.60.120.620">
    <property type="entry name" value="q2cbj1_9rhob like domain"/>
    <property type="match status" value="1"/>
</dbReference>
<reference evidence="1 2" key="1">
    <citation type="submission" date="2016-04" db="EMBL/GenBank/DDBJ databases">
        <title>Draft genome sequence of freshwater magnetotactic bacteria Magnetospirillum marisnigri SP-1 and Magnetospirillum moscoviense BB-1.</title>
        <authorList>
            <person name="Koziaeva V."/>
            <person name="Dziuba M.V."/>
            <person name="Ivanov T.M."/>
            <person name="Kuznetsov B."/>
            <person name="Grouzdev D.S."/>
        </authorList>
    </citation>
    <scope>NUCLEOTIDE SEQUENCE [LARGE SCALE GENOMIC DNA]</scope>
    <source>
        <strain evidence="1 2">BB-1</strain>
    </source>
</reference>
<accession>A0A178MM82</accession>